<evidence type="ECO:0000313" key="6">
    <source>
        <dbReference type="Proteomes" id="UP000064967"/>
    </source>
</evidence>
<feature type="active site" description="Proton acceptor" evidence="2">
    <location>
        <position position="138"/>
    </location>
</feature>
<evidence type="ECO:0000256" key="3">
    <source>
        <dbReference type="PIRSR" id="PIRSR620019-2"/>
    </source>
</evidence>
<dbReference type="InterPro" id="IPR041561">
    <property type="entry name" value="PglD_N"/>
</dbReference>
<dbReference type="CDD" id="cd03360">
    <property type="entry name" value="LbH_AT_putative"/>
    <property type="match status" value="1"/>
</dbReference>
<keyword evidence="6" id="KW-1185">Reference proteome</keyword>
<feature type="domain" description="PglD N-terminal" evidence="4">
    <location>
        <begin position="10"/>
        <end position="81"/>
    </location>
</feature>
<comment type="similarity">
    <text evidence="1">Belongs to the transferase hexapeptide repeat family.</text>
</comment>
<dbReference type="EMBL" id="CP012333">
    <property type="protein sequence ID" value="AKV01163.1"/>
    <property type="molecule type" value="Genomic_DNA"/>
</dbReference>
<dbReference type="NCBIfam" id="TIGR03570">
    <property type="entry name" value="NeuD_NnaD"/>
    <property type="match status" value="1"/>
</dbReference>
<sequence length="216" mass="21511">MTDADSKAPLVVLGAGGHGKVVADIVLATGATILGFLDDRVAPGSRILGLPVLGPLEWLTTNPARVALGVGDNLARARAADVIQAAGASLATAIHPRAVVSPFARIEEGTVVMALAVVNPDAIVQRGAILNTASVVEHDCRVGAFAHISPNGALAGGCHVGAQVHLGIGASMLPGTRVGDRSIIGGGALVARNLPPDVVASGVPARVLRHLTTGSG</sequence>
<evidence type="ECO:0000259" key="4">
    <source>
        <dbReference type="Pfam" id="PF17836"/>
    </source>
</evidence>
<feature type="binding site" evidence="3">
    <location>
        <position position="186"/>
    </location>
    <ligand>
        <name>acetyl-CoA</name>
        <dbReference type="ChEBI" id="CHEBI:57288"/>
    </ligand>
</feature>
<dbReference type="SUPFAM" id="SSF51161">
    <property type="entry name" value="Trimeric LpxA-like enzymes"/>
    <property type="match status" value="1"/>
</dbReference>
<feature type="binding site" evidence="3">
    <location>
        <position position="71"/>
    </location>
    <ligand>
        <name>substrate</name>
    </ligand>
</feature>
<feature type="site" description="Increases basicity of active site His" evidence="2">
    <location>
        <position position="139"/>
    </location>
</feature>
<dbReference type="STRING" id="1391654.AKJ09_07826"/>
<dbReference type="InterPro" id="IPR020019">
    <property type="entry name" value="AcTrfase_PglD-like"/>
</dbReference>
<dbReference type="Gene3D" id="3.40.50.20">
    <property type="match status" value="1"/>
</dbReference>
<feature type="binding site" evidence="3">
    <location>
        <position position="168"/>
    </location>
    <ligand>
        <name>acetyl-CoA</name>
        <dbReference type="ChEBI" id="CHEBI:57288"/>
    </ligand>
</feature>
<accession>A0A0K1Q600</accession>
<evidence type="ECO:0000256" key="1">
    <source>
        <dbReference type="ARBA" id="ARBA00007274"/>
    </source>
</evidence>
<dbReference type="InterPro" id="IPR011004">
    <property type="entry name" value="Trimer_LpxA-like_sf"/>
</dbReference>
<reference evidence="5 6" key="1">
    <citation type="submission" date="2015-08" db="EMBL/GenBank/DDBJ databases">
        <authorList>
            <person name="Babu N.S."/>
            <person name="Beckwith C.J."/>
            <person name="Beseler K.G."/>
            <person name="Brison A."/>
            <person name="Carone J.V."/>
            <person name="Caskin T.P."/>
            <person name="Diamond M."/>
            <person name="Durham M.E."/>
            <person name="Foxe J.M."/>
            <person name="Go M."/>
            <person name="Henderson B.A."/>
            <person name="Jones I.B."/>
            <person name="McGettigan J.A."/>
            <person name="Micheletti S.J."/>
            <person name="Nasrallah M.E."/>
            <person name="Ortiz D."/>
            <person name="Piller C.R."/>
            <person name="Privatt S.R."/>
            <person name="Schneider S.L."/>
            <person name="Sharp S."/>
            <person name="Smith T.C."/>
            <person name="Stanton J.D."/>
            <person name="Ullery H.E."/>
            <person name="Wilson R.J."/>
            <person name="Serrano M.G."/>
            <person name="Buck G."/>
            <person name="Lee V."/>
            <person name="Wang Y."/>
            <person name="Carvalho R."/>
            <person name="Voegtly L."/>
            <person name="Shi R."/>
            <person name="Duckworth R."/>
            <person name="Johnson A."/>
            <person name="Loviza R."/>
            <person name="Walstead R."/>
            <person name="Shah Z."/>
            <person name="Kiflezghi M."/>
            <person name="Wade K."/>
            <person name="Ball S.L."/>
            <person name="Bradley K.W."/>
            <person name="Asai D.J."/>
            <person name="Bowman C.A."/>
            <person name="Russell D.A."/>
            <person name="Pope W.H."/>
            <person name="Jacobs-Sera D."/>
            <person name="Hendrix R.W."/>
            <person name="Hatfull G.F."/>
        </authorList>
    </citation>
    <scope>NUCLEOTIDE SEQUENCE [LARGE SCALE GENOMIC DNA]</scope>
    <source>
        <strain evidence="5 6">DSM 27648</strain>
    </source>
</reference>
<dbReference type="InterPro" id="IPR050179">
    <property type="entry name" value="Trans_hexapeptide_repeat"/>
</dbReference>
<dbReference type="Proteomes" id="UP000064967">
    <property type="component" value="Chromosome"/>
</dbReference>
<dbReference type="OrthoDB" id="9801456at2"/>
<dbReference type="AlphaFoldDB" id="A0A0K1Q600"/>
<dbReference type="PANTHER" id="PTHR43300">
    <property type="entry name" value="ACETYLTRANSFERASE"/>
    <property type="match status" value="1"/>
</dbReference>
<proteinExistence type="inferred from homology"/>
<feature type="binding site" evidence="3">
    <location>
        <position position="147"/>
    </location>
    <ligand>
        <name>acetyl-CoA</name>
        <dbReference type="ChEBI" id="CHEBI:57288"/>
    </ligand>
</feature>
<evidence type="ECO:0000256" key="2">
    <source>
        <dbReference type="PIRSR" id="PIRSR620019-1"/>
    </source>
</evidence>
<protein>
    <submittedName>
        <fullName evidence="5">4-amino-6-deoxy-N-Acetyl-D-hexosaminyl-(Lipid carrier) acetyltrasferase</fullName>
    </submittedName>
</protein>
<gene>
    <name evidence="5" type="ORF">AKJ09_07826</name>
</gene>
<dbReference type="Pfam" id="PF17836">
    <property type="entry name" value="PglD_N"/>
    <property type="match status" value="1"/>
</dbReference>
<evidence type="ECO:0000313" key="5">
    <source>
        <dbReference type="EMBL" id="AKV01163.1"/>
    </source>
</evidence>
<organism evidence="5 6">
    <name type="scientific">Labilithrix luteola</name>
    <dbReference type="NCBI Taxonomy" id="1391654"/>
    <lineage>
        <taxon>Bacteria</taxon>
        <taxon>Pseudomonadati</taxon>
        <taxon>Myxococcota</taxon>
        <taxon>Polyangia</taxon>
        <taxon>Polyangiales</taxon>
        <taxon>Labilitrichaceae</taxon>
        <taxon>Labilithrix</taxon>
    </lineage>
</organism>
<name>A0A0K1Q600_9BACT</name>
<dbReference type="Gene3D" id="2.160.10.10">
    <property type="entry name" value="Hexapeptide repeat proteins"/>
    <property type="match status" value="1"/>
</dbReference>
<dbReference type="KEGG" id="llu:AKJ09_07826"/>
<dbReference type="PANTHER" id="PTHR43300:SF7">
    <property type="entry name" value="UDP-N-ACETYLBACILLOSAMINE N-ACETYLTRANSFERASE"/>
    <property type="match status" value="1"/>
</dbReference>
<dbReference type="RefSeq" id="WP_146652319.1">
    <property type="nucleotide sequence ID" value="NZ_CP012333.1"/>
</dbReference>